<feature type="transmembrane region" description="Helical" evidence="7">
    <location>
        <begin position="93"/>
        <end position="113"/>
    </location>
</feature>
<reference evidence="9" key="1">
    <citation type="journal article" date="2015" name="MBio">
        <title>Genome-Resolved Metagenomic Analysis Reveals Roles for Candidate Phyla and Other Microbial Community Members in Biogeochemical Transformations in Oil Reservoirs.</title>
        <authorList>
            <person name="Hu P."/>
            <person name="Tom L."/>
            <person name="Singh A."/>
            <person name="Thomas B.C."/>
            <person name="Baker B.J."/>
            <person name="Piceno Y.M."/>
            <person name="Andersen G.L."/>
            <person name="Banfield J.F."/>
        </authorList>
    </citation>
    <scope>NUCLEOTIDE SEQUENCE [LARGE SCALE GENOMIC DNA]</scope>
</reference>
<feature type="transmembrane region" description="Helical" evidence="7">
    <location>
        <begin position="361"/>
        <end position="380"/>
    </location>
</feature>
<dbReference type="GO" id="GO:0005886">
    <property type="term" value="C:plasma membrane"/>
    <property type="evidence" value="ECO:0007669"/>
    <property type="project" value="UniProtKB-SubCell"/>
</dbReference>
<feature type="transmembrane region" description="Helical" evidence="7">
    <location>
        <begin position="194"/>
        <end position="216"/>
    </location>
</feature>
<evidence type="ECO:0000256" key="4">
    <source>
        <dbReference type="ARBA" id="ARBA00022692"/>
    </source>
</evidence>
<evidence type="ECO:0000256" key="1">
    <source>
        <dbReference type="ARBA" id="ARBA00004651"/>
    </source>
</evidence>
<dbReference type="GO" id="GO:0042910">
    <property type="term" value="F:xenobiotic transmembrane transporter activity"/>
    <property type="evidence" value="ECO:0007669"/>
    <property type="project" value="InterPro"/>
</dbReference>
<dbReference type="NCBIfam" id="TIGR00797">
    <property type="entry name" value="matE"/>
    <property type="match status" value="1"/>
</dbReference>
<dbReference type="EMBL" id="LGFD01000004">
    <property type="protein sequence ID" value="KUK18444.1"/>
    <property type="molecule type" value="Genomic_DNA"/>
</dbReference>
<evidence type="ECO:0000256" key="2">
    <source>
        <dbReference type="ARBA" id="ARBA00022448"/>
    </source>
</evidence>
<comment type="caution">
    <text evidence="8">The sequence shown here is derived from an EMBL/GenBank/DDBJ whole genome shotgun (WGS) entry which is preliminary data.</text>
</comment>
<dbReference type="Proteomes" id="UP000053911">
    <property type="component" value="Unassembled WGS sequence"/>
</dbReference>
<keyword evidence="3" id="KW-1003">Cell membrane</keyword>
<dbReference type="PATRIC" id="fig|172049.5.peg.914"/>
<feature type="transmembrane region" description="Helical" evidence="7">
    <location>
        <begin position="419"/>
        <end position="439"/>
    </location>
</feature>
<sequence>MREEILEGGIEKTLFRLAWPLILNNLVQVLYNITDTFWLGKIGREALSAPGVSWPLIGTLMNLGQGFAVAGFAFVGQYIGAKLYDKANRAAGALYSLLLLFASITAVIGFIITPKTLEFMKVTPNVYPYALTYVRIIFVGIPFSFTGFAFSALMRATGDTKTPVKINMFTVFLNVVLDPILIFGLFGLPKLGVAGAAIATVFSNTVGSIIGAYLLFTRRTTIQLSLRDLKPDFEFYKRIFKVGLPAGVGQSANSFGFVILARIIFGFGDVTYAAYTITTRLVNFLTSISRGISMAMGTMIAQNVGAENYKRAKKIAERTMIVNVAIATTAVIVIGALRVPIFRIFLNDKAVIEESAIVWKYFLTSVPFFNGIFVVVNNVFRASGHTKKSMMLGILRLWGLRIPLSYLLGYLILGSSIGVFLGMGLSNVIVGFFGFIWFLKGTWMRRIIEEE</sequence>
<feature type="transmembrane region" description="Helical" evidence="7">
    <location>
        <begin position="21"/>
        <end position="40"/>
    </location>
</feature>
<evidence type="ECO:0000313" key="9">
    <source>
        <dbReference type="Proteomes" id="UP000053911"/>
    </source>
</evidence>
<protein>
    <submittedName>
        <fullName evidence="8">Multi antimicrobial extrusion protein (Na(+)/drug antiporter)</fullName>
    </submittedName>
</protein>
<organism evidence="8 9">
    <name type="scientific">Thermococcus sibiricus</name>
    <dbReference type="NCBI Taxonomy" id="172049"/>
    <lineage>
        <taxon>Archaea</taxon>
        <taxon>Methanobacteriati</taxon>
        <taxon>Methanobacteriota</taxon>
        <taxon>Thermococci</taxon>
        <taxon>Thermococcales</taxon>
        <taxon>Thermococcaceae</taxon>
        <taxon>Thermococcus</taxon>
    </lineage>
</organism>
<dbReference type="InterPro" id="IPR002528">
    <property type="entry name" value="MATE_fam"/>
</dbReference>
<evidence type="ECO:0000256" key="3">
    <source>
        <dbReference type="ARBA" id="ARBA00022475"/>
    </source>
</evidence>
<keyword evidence="2" id="KW-0813">Transport</keyword>
<keyword evidence="6 7" id="KW-0472">Membrane</keyword>
<dbReference type="PIRSF" id="PIRSF006603">
    <property type="entry name" value="DinF"/>
    <property type="match status" value="1"/>
</dbReference>
<proteinExistence type="predicted"/>
<evidence type="ECO:0000256" key="7">
    <source>
        <dbReference type="SAM" id="Phobius"/>
    </source>
</evidence>
<keyword evidence="4 7" id="KW-0812">Transmembrane</keyword>
<dbReference type="GO" id="GO:0015297">
    <property type="term" value="F:antiporter activity"/>
    <property type="evidence" value="ECO:0007669"/>
    <property type="project" value="InterPro"/>
</dbReference>
<feature type="transmembrane region" description="Helical" evidence="7">
    <location>
        <begin position="133"/>
        <end position="154"/>
    </location>
</feature>
<dbReference type="InterPro" id="IPR048279">
    <property type="entry name" value="MdtK-like"/>
</dbReference>
<dbReference type="AlphaFoldDB" id="A0A124FFL2"/>
<dbReference type="Pfam" id="PF01554">
    <property type="entry name" value="MatE"/>
    <property type="match status" value="2"/>
</dbReference>
<accession>A0A124FFL2</accession>
<feature type="transmembrane region" description="Helical" evidence="7">
    <location>
        <begin position="166"/>
        <end position="188"/>
    </location>
</feature>
<evidence type="ECO:0000256" key="5">
    <source>
        <dbReference type="ARBA" id="ARBA00022989"/>
    </source>
</evidence>
<comment type="subcellular location">
    <subcellularLocation>
        <location evidence="1">Cell membrane</location>
        <topology evidence="1">Multi-pass membrane protein</topology>
    </subcellularLocation>
</comment>
<name>A0A124FFL2_9EURY</name>
<keyword evidence="5 7" id="KW-1133">Transmembrane helix</keyword>
<dbReference type="RefSeq" id="WP_283217246.1">
    <property type="nucleotide sequence ID" value="NZ_LGFD01000004.1"/>
</dbReference>
<evidence type="ECO:0000313" key="8">
    <source>
        <dbReference type="EMBL" id="KUK18444.1"/>
    </source>
</evidence>
<dbReference type="PANTHER" id="PTHR43549:SF2">
    <property type="entry name" value="MULTIDRUG RESISTANCE PROTEIN NORM-RELATED"/>
    <property type="match status" value="1"/>
</dbReference>
<evidence type="ECO:0000256" key="6">
    <source>
        <dbReference type="ARBA" id="ARBA00023136"/>
    </source>
</evidence>
<feature type="transmembrane region" description="Helical" evidence="7">
    <location>
        <begin position="392"/>
        <end position="413"/>
    </location>
</feature>
<feature type="transmembrane region" description="Helical" evidence="7">
    <location>
        <begin position="320"/>
        <end position="341"/>
    </location>
</feature>
<dbReference type="PANTHER" id="PTHR43549">
    <property type="entry name" value="MULTIDRUG RESISTANCE PROTEIN YPNP-RELATED"/>
    <property type="match status" value="1"/>
</dbReference>
<feature type="transmembrane region" description="Helical" evidence="7">
    <location>
        <begin position="60"/>
        <end position="81"/>
    </location>
</feature>
<dbReference type="InterPro" id="IPR052031">
    <property type="entry name" value="Membrane_Transporter-Flippase"/>
</dbReference>
<dbReference type="CDD" id="cd13142">
    <property type="entry name" value="MATE_like_12"/>
    <property type="match status" value="1"/>
</dbReference>
<gene>
    <name evidence="8" type="ORF">XD54_0358</name>
</gene>